<keyword evidence="3" id="KW-0830">Ubiquinone</keyword>
<dbReference type="InterPro" id="IPR010218">
    <property type="entry name" value="NADH_DH_suC"/>
</dbReference>
<dbReference type="EC" id="7.1.1.-" evidence="3"/>
<dbReference type="EMBL" id="CP089983">
    <property type="protein sequence ID" value="WXB01244.1"/>
    <property type="molecule type" value="Genomic_DNA"/>
</dbReference>
<dbReference type="Gene3D" id="3.30.460.80">
    <property type="entry name" value="NADH:ubiquinone oxidoreductase, 30kDa subunit"/>
    <property type="match status" value="1"/>
</dbReference>
<dbReference type="RefSeq" id="WP_394830854.1">
    <property type="nucleotide sequence ID" value="NZ_CP089929.1"/>
</dbReference>
<protein>
    <recommendedName>
        <fullName evidence="3">NADH-quinone oxidoreductase subunit C</fullName>
        <ecNumber evidence="3">7.1.1.-</ecNumber>
    </recommendedName>
    <alternativeName>
        <fullName evidence="3">NADH dehydrogenase I subunit C</fullName>
    </alternativeName>
    <alternativeName>
        <fullName evidence="3">NDH-1 subunit C</fullName>
    </alternativeName>
</protein>
<evidence type="ECO:0000256" key="1">
    <source>
        <dbReference type="ARBA" id="ARBA00007569"/>
    </source>
</evidence>
<name>A0ABZ2KVA6_9BACT</name>
<keyword evidence="3" id="KW-1278">Translocase</keyword>
<dbReference type="SUPFAM" id="SSF143243">
    <property type="entry name" value="Nqo5-like"/>
    <property type="match status" value="1"/>
</dbReference>
<keyword evidence="3" id="KW-1003">Cell membrane</keyword>
<comment type="subunit">
    <text evidence="3">NDH-1 is composed of 14 different subunits. Subunits NuoB, C, D, E, F, and G constitute the peripheral sector of the complex.</text>
</comment>
<keyword evidence="3" id="KW-0520">NAD</keyword>
<sequence length="243" mass="27320">MSKAVLEKLKTKFGTAVLETHSDLGDDTAVVTAQSWKSVCEYLREDATLDFDMFIDLCGVDYPTRLPRMEVVLHLYSTTRRHRVRLKTRVGDEDMDGAEVDSVTGIWPGANWFEREVYDLSGVTFRGHPDLRRILMYPEFQGHPLRKDYPAQKTQPLVEYRTEAEAGVPLEKQAPFRADEGMSFGRVDWLHRNDEENPTALPKGVVRSVKPHEANGNGADHALNANLPAEASVATPPNKKDVS</sequence>
<evidence type="ECO:0000256" key="3">
    <source>
        <dbReference type="HAMAP-Rule" id="MF_01357"/>
    </source>
</evidence>
<evidence type="ECO:0000313" key="6">
    <source>
        <dbReference type="EMBL" id="WXB01244.1"/>
    </source>
</evidence>
<dbReference type="PANTHER" id="PTHR10884">
    <property type="entry name" value="NADH DEHYDROGENASE UBIQUINONE IRON-SULFUR PROTEIN 3"/>
    <property type="match status" value="1"/>
</dbReference>
<dbReference type="Pfam" id="PF00329">
    <property type="entry name" value="Complex1_30kDa"/>
    <property type="match status" value="1"/>
</dbReference>
<evidence type="ECO:0000256" key="2">
    <source>
        <dbReference type="ARBA" id="ARBA00022448"/>
    </source>
</evidence>
<reference evidence="6" key="1">
    <citation type="submission" date="2021-12" db="EMBL/GenBank/DDBJ databases">
        <title>Discovery of the Pendulisporaceae a myxobacterial family with distinct sporulation behavior and unique specialized metabolism.</title>
        <authorList>
            <person name="Garcia R."/>
            <person name="Popoff A."/>
            <person name="Bader C.D."/>
            <person name="Loehr J."/>
            <person name="Walesch S."/>
            <person name="Walt C."/>
            <person name="Boldt J."/>
            <person name="Bunk B."/>
            <person name="Haeckl F.J.F.P.J."/>
            <person name="Gunesch A.P."/>
            <person name="Birkelbach J."/>
            <person name="Nuebel U."/>
            <person name="Pietschmann T."/>
            <person name="Bach T."/>
            <person name="Mueller R."/>
        </authorList>
    </citation>
    <scope>NUCLEOTIDE SEQUENCE</scope>
    <source>
        <strain evidence="6">MSr11367</strain>
    </source>
</reference>
<accession>A0ABZ2KVA6</accession>
<dbReference type="InterPro" id="IPR001268">
    <property type="entry name" value="NADH_UbQ_OxRdtase_30kDa_su"/>
</dbReference>
<keyword evidence="2 3" id="KW-0813">Transport</keyword>
<proteinExistence type="inferred from homology"/>
<dbReference type="NCBIfam" id="TIGR01961">
    <property type="entry name" value="NuoC_fam"/>
    <property type="match status" value="1"/>
</dbReference>
<keyword evidence="3" id="KW-0472">Membrane</keyword>
<dbReference type="InterPro" id="IPR037232">
    <property type="entry name" value="NADH_quin_OxRdtase_su_C/D-like"/>
</dbReference>
<keyword evidence="3" id="KW-0874">Quinone</keyword>
<dbReference type="PANTHER" id="PTHR10884:SF14">
    <property type="entry name" value="NADH DEHYDROGENASE [UBIQUINONE] IRON-SULFUR PROTEIN 3, MITOCHONDRIAL"/>
    <property type="match status" value="1"/>
</dbReference>
<dbReference type="HAMAP" id="MF_01357">
    <property type="entry name" value="NDH1_NuoC"/>
    <property type="match status" value="1"/>
</dbReference>
<evidence type="ECO:0000313" key="7">
    <source>
        <dbReference type="Proteomes" id="UP001374803"/>
    </source>
</evidence>
<comment type="catalytic activity">
    <reaction evidence="3">
        <text>a quinone + NADH + 5 H(+)(in) = a quinol + NAD(+) + 4 H(+)(out)</text>
        <dbReference type="Rhea" id="RHEA:57888"/>
        <dbReference type="ChEBI" id="CHEBI:15378"/>
        <dbReference type="ChEBI" id="CHEBI:24646"/>
        <dbReference type="ChEBI" id="CHEBI:57540"/>
        <dbReference type="ChEBI" id="CHEBI:57945"/>
        <dbReference type="ChEBI" id="CHEBI:132124"/>
    </reaction>
</comment>
<gene>
    <name evidence="3" type="primary">nuoC</name>
    <name evidence="6" type="ORF">LVJ94_30525</name>
</gene>
<organism evidence="6 7">
    <name type="scientific">Pendulispora rubella</name>
    <dbReference type="NCBI Taxonomy" id="2741070"/>
    <lineage>
        <taxon>Bacteria</taxon>
        <taxon>Pseudomonadati</taxon>
        <taxon>Myxococcota</taxon>
        <taxon>Myxococcia</taxon>
        <taxon>Myxococcales</taxon>
        <taxon>Sorangiineae</taxon>
        <taxon>Pendulisporaceae</taxon>
        <taxon>Pendulispora</taxon>
    </lineage>
</organism>
<comment type="function">
    <text evidence="3">NDH-1 shuttles electrons from NADH, via FMN and iron-sulfur (Fe-S) centers, to quinones in the respiratory chain. The immediate electron acceptor for the enzyme in this species is believed to be ubiquinone. Couples the redox reaction to proton translocation (for every two electrons transferred, four hydrogen ions are translocated across the cytoplasmic membrane), and thus conserves the redox energy in a proton gradient.</text>
</comment>
<comment type="similarity">
    <text evidence="1 3">Belongs to the complex I 30 kDa subunit family.</text>
</comment>
<evidence type="ECO:0000256" key="4">
    <source>
        <dbReference type="SAM" id="MobiDB-lite"/>
    </source>
</evidence>
<evidence type="ECO:0000259" key="5">
    <source>
        <dbReference type="Pfam" id="PF00329"/>
    </source>
</evidence>
<keyword evidence="7" id="KW-1185">Reference proteome</keyword>
<feature type="region of interest" description="Disordered" evidence="4">
    <location>
        <begin position="195"/>
        <end position="243"/>
    </location>
</feature>
<dbReference type="Proteomes" id="UP001374803">
    <property type="component" value="Chromosome"/>
</dbReference>
<comment type="subcellular location">
    <subcellularLocation>
        <location evidence="3">Cell membrane</location>
        <topology evidence="3">Peripheral membrane protein</topology>
        <orientation evidence="3">Cytoplasmic side</orientation>
    </subcellularLocation>
</comment>
<feature type="domain" description="NADH:ubiquinone oxidoreductase 30kDa subunit" evidence="5">
    <location>
        <begin position="30"/>
        <end position="154"/>
    </location>
</feature>